<evidence type="ECO:0000256" key="8">
    <source>
        <dbReference type="RuleBase" id="RU364100"/>
    </source>
</evidence>
<reference key="1">
    <citation type="submission" date="2009-07" db="EMBL/GenBank/DDBJ databases">
        <authorList>
            <person name="Genoscope - CEA"/>
        </authorList>
    </citation>
    <scope>NUCLEOTIDE SEQUENCE</scope>
    <source>
        <strain>3As</strain>
    </source>
</reference>
<gene>
    <name evidence="10" type="primary">yoqW</name>
    <name evidence="9" type="ordered locus">THI_0947</name>
    <name evidence="10" type="ORF">THICB1_100351</name>
</gene>
<dbReference type="AlphaFoldDB" id="D6CSC1"/>
<evidence type="ECO:0000256" key="5">
    <source>
        <dbReference type="ARBA" id="ARBA00023124"/>
    </source>
</evidence>
<keyword evidence="3" id="KW-0227">DNA damage</keyword>
<dbReference type="GO" id="GO:0106300">
    <property type="term" value="P:protein-DNA covalent cross-linking repair"/>
    <property type="evidence" value="ECO:0007669"/>
    <property type="project" value="InterPro"/>
</dbReference>
<dbReference type="GO" id="GO:0006508">
    <property type="term" value="P:proteolysis"/>
    <property type="evidence" value="ECO:0007669"/>
    <property type="project" value="UniProtKB-KW"/>
</dbReference>
<evidence type="ECO:0000256" key="6">
    <source>
        <dbReference type="ARBA" id="ARBA00023125"/>
    </source>
</evidence>
<comment type="similarity">
    <text evidence="1 8">Belongs to the SOS response-associated peptidase family.</text>
</comment>
<name>D6CSC1_THIA3</name>
<dbReference type="Pfam" id="PF02586">
    <property type="entry name" value="SRAP"/>
    <property type="match status" value="1"/>
</dbReference>
<dbReference type="GO" id="GO:0003697">
    <property type="term" value="F:single-stranded DNA binding"/>
    <property type="evidence" value="ECO:0007669"/>
    <property type="project" value="InterPro"/>
</dbReference>
<dbReference type="InterPro" id="IPR036590">
    <property type="entry name" value="SRAP-like"/>
</dbReference>
<reference evidence="11" key="2">
    <citation type="journal article" date="2010" name="PLoS Genet.">
        <title>Structure, function, and evolution of the Thiomonas spp. genome.</title>
        <authorList>
            <person name="Arsene-Ploetze F."/>
            <person name="Koechler S."/>
            <person name="Marchal M."/>
            <person name="Coppee J.Y."/>
            <person name="Chandler M."/>
            <person name="Bonnefoy V."/>
            <person name="Brochier-Armanet C."/>
            <person name="Barakat M."/>
            <person name="Barbe V."/>
            <person name="Battaglia-Brunet F."/>
            <person name="Bruneel O."/>
            <person name="Bryan C.G."/>
            <person name="Cleiss-Arnold J."/>
            <person name="Cruveiller S."/>
            <person name="Erhardt M."/>
            <person name="Heinrich-Salmeron A."/>
            <person name="Hommais F."/>
            <person name="Joulian C."/>
            <person name="Krin E."/>
            <person name="Lieutaud A."/>
            <person name="Lievremont D."/>
            <person name="Michel C."/>
            <person name="Muller D."/>
            <person name="Ortet P."/>
            <person name="Proux C."/>
            <person name="Siguier P."/>
            <person name="Roche D."/>
            <person name="Rouy Z."/>
            <person name="Salvignol G."/>
            <person name="Slyemi D."/>
            <person name="Talla E."/>
            <person name="Weiss S."/>
            <person name="Weissenbach J."/>
            <person name="Medigue C."/>
            <person name="Bertin P.N."/>
        </authorList>
    </citation>
    <scope>NUCLEOTIDE SEQUENCE [LARGE SCALE GENOMIC DNA]</scope>
    <source>
        <strain evidence="11">DSM 22701 / CIP 110005 / 3As</strain>
    </source>
</reference>
<dbReference type="PANTHER" id="PTHR13604">
    <property type="entry name" value="DC12-RELATED"/>
    <property type="match status" value="1"/>
</dbReference>
<dbReference type="GO" id="GO:0008233">
    <property type="term" value="F:peptidase activity"/>
    <property type="evidence" value="ECO:0007669"/>
    <property type="project" value="UniProtKB-KW"/>
</dbReference>
<dbReference type="InterPro" id="IPR003738">
    <property type="entry name" value="SRAP"/>
</dbReference>
<dbReference type="OrthoDB" id="6192129at2"/>
<dbReference type="EMBL" id="CTRI01000002">
    <property type="protein sequence ID" value="CQR26904.1"/>
    <property type="molecule type" value="Genomic_DNA"/>
</dbReference>
<accession>D6CSC1</accession>
<dbReference type="RefSeq" id="WP_013105004.1">
    <property type="nucleotide sequence ID" value="NC_014145.1"/>
</dbReference>
<evidence type="ECO:0000313" key="9">
    <source>
        <dbReference type="EMBL" id="CAZ87649.1"/>
    </source>
</evidence>
<dbReference type="SUPFAM" id="SSF143081">
    <property type="entry name" value="BB1717-like"/>
    <property type="match status" value="1"/>
</dbReference>
<keyword evidence="5" id="KW-0190">Covalent protein-DNA linkage</keyword>
<dbReference type="GO" id="GO:0016829">
    <property type="term" value="F:lyase activity"/>
    <property type="evidence" value="ECO:0007669"/>
    <property type="project" value="UniProtKB-KW"/>
</dbReference>
<dbReference type="EMBL" id="FP475956">
    <property type="protein sequence ID" value="CAZ87649.1"/>
    <property type="molecule type" value="Genomic_DNA"/>
</dbReference>
<dbReference type="HOGENOM" id="CLU_035990_6_2_4"/>
<sequence>MCGRYVLKSSPQRLREVFGIEGPDTAHSEEWRPRYNLAPMQKAPIVRLLEGRRHLDLLQWGLIPSWAQDPALGNRLINARSETAAEKPAFRAAFRSRRCIVPADGFYEWQQQPSGKQPFYIHRPDGQQLAMAGLWEHWMPPGATEPLLTFTILTTEANDVMRPLHDRMPVVLHEEDVARWLDPTAKAADLQALMRPLGDSALDAYPVGKAVGNVRNDGPALLESIDGTH</sequence>
<proteinExistence type="inferred from homology"/>
<reference evidence="10 12" key="4">
    <citation type="submission" date="2015-03" db="EMBL/GenBank/DDBJ databases">
        <authorList>
            <person name="Regsiter A."/>
            <person name="william w."/>
        </authorList>
    </citation>
    <scope>NUCLEOTIDE SEQUENCE [LARGE SCALE GENOMIC DNA]</scope>
    <source>
        <strain evidence="10 12">CB1</strain>
    </source>
</reference>
<dbReference type="KEGG" id="thi:THI_0947"/>
<protein>
    <recommendedName>
        <fullName evidence="8">Abasic site processing protein</fullName>
        <ecNumber evidence="8">3.4.-.-</ecNumber>
    </recommendedName>
</protein>
<keyword evidence="7" id="KW-0456">Lyase</keyword>
<dbReference type="Proteomes" id="UP000002372">
    <property type="component" value="Chromosome"/>
</dbReference>
<dbReference type="PANTHER" id="PTHR13604:SF0">
    <property type="entry name" value="ABASIC SITE PROCESSING PROTEIN HMCES"/>
    <property type="match status" value="1"/>
</dbReference>
<keyword evidence="2 8" id="KW-0645">Protease</keyword>
<evidence type="ECO:0000313" key="11">
    <source>
        <dbReference type="Proteomes" id="UP000002372"/>
    </source>
</evidence>
<evidence type="ECO:0000256" key="7">
    <source>
        <dbReference type="ARBA" id="ARBA00023239"/>
    </source>
</evidence>
<evidence type="ECO:0000256" key="1">
    <source>
        <dbReference type="ARBA" id="ARBA00008136"/>
    </source>
</evidence>
<reference evidence="9" key="3">
    <citation type="submission" date="2010-07" db="EMBL/GenBank/DDBJ databases">
        <authorList>
            <person name="Genoscope - CEA"/>
        </authorList>
    </citation>
    <scope>NUCLEOTIDE SEQUENCE</scope>
    <source>
        <strain evidence="9">3As</strain>
    </source>
</reference>
<evidence type="ECO:0000256" key="4">
    <source>
        <dbReference type="ARBA" id="ARBA00022801"/>
    </source>
</evidence>
<dbReference type="Proteomes" id="UP000078599">
    <property type="component" value="Unassembled WGS sequence"/>
</dbReference>
<keyword evidence="6" id="KW-0238">DNA-binding</keyword>
<evidence type="ECO:0000256" key="2">
    <source>
        <dbReference type="ARBA" id="ARBA00022670"/>
    </source>
</evidence>
<organism evidence="9 11">
    <name type="scientific">Thiomonas arsenitoxydans (strain DSM 22701 / CIP 110005 / 3As)</name>
    <dbReference type="NCBI Taxonomy" id="426114"/>
    <lineage>
        <taxon>Bacteria</taxon>
        <taxon>Pseudomonadati</taxon>
        <taxon>Pseudomonadota</taxon>
        <taxon>Betaproteobacteria</taxon>
        <taxon>Burkholderiales</taxon>
        <taxon>Thiomonas</taxon>
    </lineage>
</organism>
<evidence type="ECO:0000313" key="12">
    <source>
        <dbReference type="Proteomes" id="UP000078599"/>
    </source>
</evidence>
<keyword evidence="12" id="KW-1185">Reference proteome</keyword>
<dbReference type="eggNOG" id="COG2135">
    <property type="taxonomic scope" value="Bacteria"/>
</dbReference>
<evidence type="ECO:0000256" key="3">
    <source>
        <dbReference type="ARBA" id="ARBA00022763"/>
    </source>
</evidence>
<dbReference type="Gene3D" id="3.90.1680.10">
    <property type="entry name" value="SOS response associated peptidase-like"/>
    <property type="match status" value="1"/>
</dbReference>
<evidence type="ECO:0000313" key="10">
    <source>
        <dbReference type="EMBL" id="CQR26904.1"/>
    </source>
</evidence>
<keyword evidence="4 8" id="KW-0378">Hydrolase</keyword>
<dbReference type="EC" id="3.4.-.-" evidence="8"/>